<dbReference type="InterPro" id="IPR018950">
    <property type="entry name" value="DiS-bond_isomerase_DsbC/G_N"/>
</dbReference>
<dbReference type="InterPro" id="IPR009094">
    <property type="entry name" value="DiS-bond_isomerase_DsbC/G_N_sf"/>
</dbReference>
<dbReference type="AlphaFoldDB" id="A0A494WGQ3"/>
<keyword evidence="5" id="KW-1015">Disulfide bond</keyword>
<sequence>MSVTDRLRAAVARTPWSYGLIALPVVGLGAAAIAAAAAAVPTEDSQVAGLLKARLPKTEISAVNCAKVAGLCEVTAGANLFYVDRGARYLVIGRVYDMETRQDVTAARLLEMNPDMLVGGAAKANATAALGGEADVSPVAPTAGARRVSVPVRPATLSLAGLPRDGAIVWGNKASSQSVTVFTDFRCGYCRALTSVLRSMDVKVIERPISVLGSRDLADRVYCARNREEALHAAYSGAPFESEGKCDTRGLDANEQFARSHGLSGTPVIVRSDGAMLEGYRPKDVLEAWLKGAKS</sequence>
<evidence type="ECO:0000256" key="3">
    <source>
        <dbReference type="ARBA" id="ARBA00022729"/>
    </source>
</evidence>
<dbReference type="Proteomes" id="UP000279959">
    <property type="component" value="Plasmid pSAMIE_2"/>
</dbReference>
<evidence type="ECO:0000259" key="9">
    <source>
        <dbReference type="Pfam" id="PF13098"/>
    </source>
</evidence>
<dbReference type="InterPro" id="IPR033954">
    <property type="entry name" value="DiS-bond_Isoase_DsbC/G"/>
</dbReference>
<feature type="domain" description="Disulphide bond isomerase DsbC/G N-terminal" evidence="8">
    <location>
        <begin position="42"/>
        <end position="106"/>
    </location>
</feature>
<evidence type="ECO:0000256" key="2">
    <source>
        <dbReference type="ARBA" id="ARBA00009813"/>
    </source>
</evidence>
<accession>A0A494WGQ3</accession>
<geneLocation type="plasmid" evidence="11">
    <name>psamie_2 dna</name>
</geneLocation>
<gene>
    <name evidence="10" type="ORF">SAMIE_2000720</name>
</gene>
<dbReference type="InterPro" id="IPR036249">
    <property type="entry name" value="Thioredoxin-like_sf"/>
</dbReference>
<comment type="function">
    <text evidence="7">Required for disulfide bond formation in some periplasmic proteins. Acts by transferring its disulfide bond to other proteins and is reduced in the process.</text>
</comment>
<keyword evidence="11" id="KW-1185">Reference proteome</keyword>
<protein>
    <recommendedName>
        <fullName evidence="7">Thiol:disulfide interchange protein</fullName>
    </recommendedName>
</protein>
<evidence type="ECO:0000256" key="5">
    <source>
        <dbReference type="ARBA" id="ARBA00023157"/>
    </source>
</evidence>
<dbReference type="SUPFAM" id="SSF54423">
    <property type="entry name" value="DsbC/DsbG N-terminal domain-like"/>
    <property type="match status" value="1"/>
</dbReference>
<keyword evidence="10" id="KW-0614">Plasmid</keyword>
<dbReference type="Pfam" id="PF13098">
    <property type="entry name" value="Thioredoxin_2"/>
    <property type="match status" value="1"/>
</dbReference>
<dbReference type="CDD" id="cd03020">
    <property type="entry name" value="DsbA_DsbC_DsbG"/>
    <property type="match status" value="1"/>
</dbReference>
<dbReference type="InterPro" id="IPR051470">
    <property type="entry name" value="Thiol:disulfide_interchange"/>
</dbReference>
<evidence type="ECO:0000256" key="4">
    <source>
        <dbReference type="ARBA" id="ARBA00022764"/>
    </source>
</evidence>
<dbReference type="SUPFAM" id="SSF52833">
    <property type="entry name" value="Thioredoxin-like"/>
    <property type="match status" value="1"/>
</dbReference>
<keyword evidence="4 7" id="KW-0574">Periplasm</keyword>
<keyword evidence="3 7" id="KW-0732">Signal</keyword>
<comment type="subcellular location">
    <subcellularLocation>
        <location evidence="1 7">Periplasm</location>
    </subcellularLocation>
</comment>
<evidence type="ECO:0000256" key="6">
    <source>
        <dbReference type="ARBA" id="ARBA00023284"/>
    </source>
</evidence>
<evidence type="ECO:0000313" key="10">
    <source>
        <dbReference type="EMBL" id="BBE00186.1"/>
    </source>
</evidence>
<keyword evidence="6 7" id="KW-0676">Redox-active center</keyword>
<dbReference type="PANTHER" id="PTHR35272:SF3">
    <property type="entry name" value="THIOL:DISULFIDE INTERCHANGE PROTEIN DSBC"/>
    <property type="match status" value="1"/>
</dbReference>
<dbReference type="RefSeq" id="WP_066701776.1">
    <property type="nucleotide sequence ID" value="NZ_AP018665.1"/>
</dbReference>
<dbReference type="EMBL" id="AP018665">
    <property type="protein sequence ID" value="BBE00186.1"/>
    <property type="molecule type" value="Genomic_DNA"/>
</dbReference>
<evidence type="ECO:0000259" key="8">
    <source>
        <dbReference type="Pfam" id="PF10411"/>
    </source>
</evidence>
<dbReference type="KEGG" id="sami:SAMIE_2000720"/>
<comment type="similarity">
    <text evidence="2 7">Belongs to the thioredoxin family. DsbC subfamily.</text>
</comment>
<dbReference type="GO" id="GO:0042597">
    <property type="term" value="C:periplasmic space"/>
    <property type="evidence" value="ECO:0007669"/>
    <property type="project" value="UniProtKB-SubCell"/>
</dbReference>
<proteinExistence type="inferred from homology"/>
<reference evidence="10 11" key="1">
    <citation type="submission" date="2018-05" db="EMBL/GenBank/DDBJ databases">
        <title>Complete Genome Sequence of the Nonylphenol-Degrading Bacterium Sphingobium amiense DSM 16289T.</title>
        <authorList>
            <person name="Ootsuka M."/>
            <person name="Nishizawa T."/>
            <person name="Ohta H."/>
        </authorList>
    </citation>
    <scope>NUCLEOTIDE SEQUENCE [LARGE SCALE GENOMIC DNA]</scope>
    <source>
        <strain evidence="10 11">DSM 16289</strain>
        <plasmid evidence="11">psamie_2 dna</plasmid>
    </source>
</reference>
<dbReference type="Gene3D" id="3.40.30.10">
    <property type="entry name" value="Glutaredoxin"/>
    <property type="match status" value="1"/>
</dbReference>
<dbReference type="Pfam" id="PF10411">
    <property type="entry name" value="DsbC_N"/>
    <property type="match status" value="1"/>
</dbReference>
<evidence type="ECO:0000256" key="7">
    <source>
        <dbReference type="RuleBase" id="RU364038"/>
    </source>
</evidence>
<dbReference type="Gene3D" id="3.10.450.70">
    <property type="entry name" value="Disulphide bond isomerase, DsbC/G, N-terminal"/>
    <property type="match status" value="1"/>
</dbReference>
<feature type="domain" description="Thioredoxin-like fold" evidence="9">
    <location>
        <begin position="176"/>
        <end position="290"/>
    </location>
</feature>
<dbReference type="PANTHER" id="PTHR35272">
    <property type="entry name" value="THIOL:DISULFIDE INTERCHANGE PROTEIN DSBC-RELATED"/>
    <property type="match status" value="1"/>
</dbReference>
<evidence type="ECO:0000313" key="11">
    <source>
        <dbReference type="Proteomes" id="UP000279959"/>
    </source>
</evidence>
<dbReference type="InterPro" id="IPR012336">
    <property type="entry name" value="Thioredoxin-like_fold"/>
</dbReference>
<organism evidence="10 11">
    <name type="scientific">Sphingobium amiense</name>
    <dbReference type="NCBI Taxonomy" id="135719"/>
    <lineage>
        <taxon>Bacteria</taxon>
        <taxon>Pseudomonadati</taxon>
        <taxon>Pseudomonadota</taxon>
        <taxon>Alphaproteobacteria</taxon>
        <taxon>Sphingomonadales</taxon>
        <taxon>Sphingomonadaceae</taxon>
        <taxon>Sphingobium</taxon>
    </lineage>
</organism>
<name>A0A494WGQ3_9SPHN</name>
<evidence type="ECO:0000256" key="1">
    <source>
        <dbReference type="ARBA" id="ARBA00004418"/>
    </source>
</evidence>